<dbReference type="GO" id="GO:0004742">
    <property type="term" value="F:dihydrolipoyllysine-residue acetyltransferase activity"/>
    <property type="evidence" value="ECO:0007669"/>
    <property type="project" value="UniProtKB-EC"/>
</dbReference>
<gene>
    <name evidence="7" type="primary">pdhC_37</name>
    <name evidence="7" type="ORF">SDC9_177453</name>
</gene>
<reference evidence="7" key="1">
    <citation type="submission" date="2019-08" db="EMBL/GenBank/DDBJ databases">
        <authorList>
            <person name="Kucharzyk K."/>
            <person name="Murdoch R.W."/>
            <person name="Higgins S."/>
            <person name="Loffler F."/>
        </authorList>
    </citation>
    <scope>NUCLEOTIDE SEQUENCE</scope>
</reference>
<comment type="similarity">
    <text evidence="2">Belongs to the 2-oxoacid dehydrogenase family.</text>
</comment>
<dbReference type="EMBL" id="VSSQ01080947">
    <property type="protein sequence ID" value="MPN29996.1"/>
    <property type="molecule type" value="Genomic_DNA"/>
</dbReference>
<keyword evidence="5 7" id="KW-0012">Acyltransferase</keyword>
<evidence type="ECO:0000256" key="1">
    <source>
        <dbReference type="ARBA" id="ARBA00001938"/>
    </source>
</evidence>
<feature type="domain" description="2-oxoacid dehydrogenase acyltransferase catalytic" evidence="6">
    <location>
        <begin position="1"/>
        <end position="213"/>
    </location>
</feature>
<dbReference type="PANTHER" id="PTHR43178">
    <property type="entry name" value="DIHYDROLIPOAMIDE ACETYLTRANSFERASE COMPONENT OF PYRUVATE DEHYDROGENASE COMPLEX"/>
    <property type="match status" value="1"/>
</dbReference>
<accession>A0A645GUR6</accession>
<evidence type="ECO:0000256" key="3">
    <source>
        <dbReference type="ARBA" id="ARBA00022679"/>
    </source>
</evidence>
<proteinExistence type="inferred from homology"/>
<dbReference type="InterPro" id="IPR023213">
    <property type="entry name" value="CAT-like_dom_sf"/>
</dbReference>
<dbReference type="InterPro" id="IPR050743">
    <property type="entry name" value="2-oxoacid_DH_E2_comp"/>
</dbReference>
<evidence type="ECO:0000256" key="5">
    <source>
        <dbReference type="ARBA" id="ARBA00023315"/>
    </source>
</evidence>
<dbReference type="InterPro" id="IPR001078">
    <property type="entry name" value="2-oxoacid_DH_actylTfrase"/>
</dbReference>
<keyword evidence="4" id="KW-0450">Lipoyl</keyword>
<sequence length="214" mass="24124">MIQSKHNAAHVTVFDEVEVSEMIQIREKYKQKFAEKGTRLTYLPFIVKATVHALKQHRILNSQMDMENNRMIFKNRYNIGIAMDTPEGLVVPVIRDADRLSLFEIAQKITEFTLKAKERKLTLEDMKEGTFTITNFGTISGIFGTPVINYPQAGILGIGRIVKQPVVKDDQLAVGNVLGLSLTVDHRIVDGGDTARFMKQIIDHLADPVSLLME</sequence>
<keyword evidence="7" id="KW-0670">Pyruvate</keyword>
<comment type="caution">
    <text evidence="7">The sequence shown here is derived from an EMBL/GenBank/DDBJ whole genome shotgun (WGS) entry which is preliminary data.</text>
</comment>
<dbReference type="GO" id="GO:0005737">
    <property type="term" value="C:cytoplasm"/>
    <property type="evidence" value="ECO:0007669"/>
    <property type="project" value="TreeGrafter"/>
</dbReference>
<dbReference type="EC" id="2.3.1.12" evidence="7"/>
<organism evidence="7">
    <name type="scientific">bioreactor metagenome</name>
    <dbReference type="NCBI Taxonomy" id="1076179"/>
    <lineage>
        <taxon>unclassified sequences</taxon>
        <taxon>metagenomes</taxon>
        <taxon>ecological metagenomes</taxon>
    </lineage>
</organism>
<evidence type="ECO:0000256" key="2">
    <source>
        <dbReference type="ARBA" id="ARBA00007317"/>
    </source>
</evidence>
<dbReference type="Pfam" id="PF00198">
    <property type="entry name" value="2-oxoacid_dh"/>
    <property type="match status" value="1"/>
</dbReference>
<dbReference type="GO" id="GO:0031405">
    <property type="term" value="F:lipoic acid binding"/>
    <property type="evidence" value="ECO:0007669"/>
    <property type="project" value="TreeGrafter"/>
</dbReference>
<dbReference type="FunFam" id="3.30.559.10:FF:000007">
    <property type="entry name" value="Dihydrolipoamide acetyltransferase component of pyruvate dehydrogenase complex"/>
    <property type="match status" value="1"/>
</dbReference>
<protein>
    <submittedName>
        <fullName evidence="7">Dihydrolipoyllysine-residue acetyltransferase component of pyruvate dehydrogenase complex</fullName>
        <ecNumber evidence="7">2.3.1.12</ecNumber>
    </submittedName>
</protein>
<dbReference type="PANTHER" id="PTHR43178:SF5">
    <property type="entry name" value="LIPOAMIDE ACYLTRANSFERASE COMPONENT OF BRANCHED-CHAIN ALPHA-KETO ACID DEHYDROGENASE COMPLEX, MITOCHONDRIAL"/>
    <property type="match status" value="1"/>
</dbReference>
<dbReference type="SUPFAM" id="SSF52777">
    <property type="entry name" value="CoA-dependent acyltransferases"/>
    <property type="match status" value="1"/>
</dbReference>
<evidence type="ECO:0000256" key="4">
    <source>
        <dbReference type="ARBA" id="ARBA00022823"/>
    </source>
</evidence>
<evidence type="ECO:0000259" key="6">
    <source>
        <dbReference type="Pfam" id="PF00198"/>
    </source>
</evidence>
<comment type="cofactor">
    <cofactor evidence="1">
        <name>(R)-lipoate</name>
        <dbReference type="ChEBI" id="CHEBI:83088"/>
    </cofactor>
</comment>
<evidence type="ECO:0000313" key="7">
    <source>
        <dbReference type="EMBL" id="MPN29996.1"/>
    </source>
</evidence>
<name>A0A645GUR6_9ZZZZ</name>
<dbReference type="Gene3D" id="3.30.559.10">
    <property type="entry name" value="Chloramphenicol acetyltransferase-like domain"/>
    <property type="match status" value="1"/>
</dbReference>
<keyword evidence="3 7" id="KW-0808">Transferase</keyword>
<dbReference type="AlphaFoldDB" id="A0A645GUR6"/>